<keyword evidence="10" id="KW-1185">Reference proteome</keyword>
<dbReference type="Gene3D" id="3.40.50.1240">
    <property type="entry name" value="Phosphoglycerate mutase-like"/>
    <property type="match status" value="1"/>
</dbReference>
<dbReference type="InterPro" id="IPR050645">
    <property type="entry name" value="Histidine_acid_phosphatase"/>
</dbReference>
<feature type="signal peptide" evidence="8">
    <location>
        <begin position="1"/>
        <end position="18"/>
    </location>
</feature>
<dbReference type="AlphaFoldDB" id="A0A9P0AUJ4"/>
<evidence type="ECO:0000256" key="6">
    <source>
        <dbReference type="ARBA" id="ARBA00023157"/>
    </source>
</evidence>
<sequence length="370" mass="42990">MTGSLALVLVILIGFSNAKKVKDNDDKLIAVALMFRHGDRTIITTYPNDPYKDLKYWPEGFGQLTNDGKKRHYHLGKWIRKRYSAFLDTHYKPKEIYVKSTDVDRALMSAESNLAGLYKPRGRDVWKNDLDWQPIPIHGVPQSLDNIISMKKKCPKYEKMYDDFMVGPEMNAVKKKYQKYFDIANENSGMEFENVKQFEKIHGVLNIELSKGYDIPKWTKAIFPIYTEKLSGIAYSTGSYNQNLARLKDGPFFYFLTSHFNRILNQNCTENKEGPSCQKLLMLSAHDKTVGNILTALGVYDLLPPPFCATVIFELRNPQQPYVNILYKKDDDLKKLKLKDCKYNCPWEKFLQLTEQITLNNTQWEEECKL</sequence>
<dbReference type="EMBL" id="OV121141">
    <property type="protein sequence ID" value="CAH0548761.1"/>
    <property type="molecule type" value="Genomic_DNA"/>
</dbReference>
<dbReference type="SUPFAM" id="SSF53254">
    <property type="entry name" value="Phosphoglycerate mutase-like"/>
    <property type="match status" value="1"/>
</dbReference>
<gene>
    <name evidence="9" type="ORF">MELIAE_LOCUS2165</name>
</gene>
<evidence type="ECO:0000256" key="5">
    <source>
        <dbReference type="ARBA" id="ARBA00022801"/>
    </source>
</evidence>
<evidence type="ECO:0000313" key="9">
    <source>
        <dbReference type="EMBL" id="CAH0548761.1"/>
    </source>
</evidence>
<dbReference type="InterPro" id="IPR029033">
    <property type="entry name" value="His_PPase_superfam"/>
</dbReference>
<dbReference type="PANTHER" id="PTHR11567">
    <property type="entry name" value="ACID PHOSPHATASE-RELATED"/>
    <property type="match status" value="1"/>
</dbReference>
<evidence type="ECO:0000256" key="4">
    <source>
        <dbReference type="ARBA" id="ARBA00022729"/>
    </source>
</evidence>
<keyword evidence="6" id="KW-1015">Disulfide bond</keyword>
<dbReference type="OrthoDB" id="10257284at2759"/>
<keyword evidence="5" id="KW-0378">Hydrolase</keyword>
<dbReference type="Proteomes" id="UP001154078">
    <property type="component" value="Chromosome 10"/>
</dbReference>
<comment type="catalytic activity">
    <reaction evidence="1">
        <text>a phosphate monoester + H2O = an alcohol + phosphate</text>
        <dbReference type="Rhea" id="RHEA:15017"/>
        <dbReference type="ChEBI" id="CHEBI:15377"/>
        <dbReference type="ChEBI" id="CHEBI:30879"/>
        <dbReference type="ChEBI" id="CHEBI:43474"/>
        <dbReference type="ChEBI" id="CHEBI:67140"/>
        <dbReference type="EC" id="3.1.3.2"/>
    </reaction>
</comment>
<name>A0A9P0AUJ4_BRAAE</name>
<feature type="chain" id="PRO_5040116055" description="acid phosphatase" evidence="8">
    <location>
        <begin position="19"/>
        <end position="370"/>
    </location>
</feature>
<organism evidence="9 10">
    <name type="scientific">Brassicogethes aeneus</name>
    <name type="common">Rape pollen beetle</name>
    <name type="synonym">Meligethes aeneus</name>
    <dbReference type="NCBI Taxonomy" id="1431903"/>
    <lineage>
        <taxon>Eukaryota</taxon>
        <taxon>Metazoa</taxon>
        <taxon>Ecdysozoa</taxon>
        <taxon>Arthropoda</taxon>
        <taxon>Hexapoda</taxon>
        <taxon>Insecta</taxon>
        <taxon>Pterygota</taxon>
        <taxon>Neoptera</taxon>
        <taxon>Endopterygota</taxon>
        <taxon>Coleoptera</taxon>
        <taxon>Polyphaga</taxon>
        <taxon>Cucujiformia</taxon>
        <taxon>Nitidulidae</taxon>
        <taxon>Meligethinae</taxon>
        <taxon>Brassicogethes</taxon>
    </lineage>
</organism>
<accession>A0A9P0AUJ4</accession>
<evidence type="ECO:0000256" key="3">
    <source>
        <dbReference type="ARBA" id="ARBA00012646"/>
    </source>
</evidence>
<dbReference type="CDD" id="cd07061">
    <property type="entry name" value="HP_HAP_like"/>
    <property type="match status" value="1"/>
</dbReference>
<reference evidence="9" key="1">
    <citation type="submission" date="2021-12" db="EMBL/GenBank/DDBJ databases">
        <authorList>
            <person name="King R."/>
        </authorList>
    </citation>
    <scope>NUCLEOTIDE SEQUENCE</scope>
</reference>
<evidence type="ECO:0000313" key="10">
    <source>
        <dbReference type="Proteomes" id="UP001154078"/>
    </source>
</evidence>
<evidence type="ECO:0000256" key="8">
    <source>
        <dbReference type="SAM" id="SignalP"/>
    </source>
</evidence>
<dbReference type="PANTHER" id="PTHR11567:SF211">
    <property type="entry name" value="PROSTATIC ACID PHOSPHATASE"/>
    <property type="match status" value="1"/>
</dbReference>
<evidence type="ECO:0000256" key="7">
    <source>
        <dbReference type="ARBA" id="ARBA00023180"/>
    </source>
</evidence>
<proteinExistence type="inferred from homology"/>
<dbReference type="Pfam" id="PF00328">
    <property type="entry name" value="His_Phos_2"/>
    <property type="match status" value="1"/>
</dbReference>
<dbReference type="EC" id="3.1.3.2" evidence="3"/>
<dbReference type="InterPro" id="IPR000560">
    <property type="entry name" value="His_Pase_clade-2"/>
</dbReference>
<keyword evidence="4 8" id="KW-0732">Signal</keyword>
<evidence type="ECO:0000256" key="2">
    <source>
        <dbReference type="ARBA" id="ARBA00005375"/>
    </source>
</evidence>
<protein>
    <recommendedName>
        <fullName evidence="3">acid phosphatase</fullName>
        <ecNumber evidence="3">3.1.3.2</ecNumber>
    </recommendedName>
</protein>
<comment type="similarity">
    <text evidence="2">Belongs to the histidine acid phosphatase family.</text>
</comment>
<keyword evidence="7" id="KW-0325">Glycoprotein</keyword>
<evidence type="ECO:0000256" key="1">
    <source>
        <dbReference type="ARBA" id="ARBA00000032"/>
    </source>
</evidence>
<dbReference type="GO" id="GO:0003993">
    <property type="term" value="F:acid phosphatase activity"/>
    <property type="evidence" value="ECO:0007669"/>
    <property type="project" value="UniProtKB-EC"/>
</dbReference>